<accession>A0A2M6YRV0</accession>
<dbReference type="SUPFAM" id="SSF52218">
    <property type="entry name" value="Flavoproteins"/>
    <property type="match status" value="1"/>
</dbReference>
<feature type="domain" description="Flavodoxin-like" evidence="1">
    <location>
        <begin position="4"/>
        <end position="149"/>
    </location>
</feature>
<dbReference type="Pfam" id="PF12724">
    <property type="entry name" value="Flavodoxin_5"/>
    <property type="match status" value="1"/>
</dbReference>
<protein>
    <submittedName>
        <fullName evidence="2">Flavodoxin</fullName>
    </submittedName>
</protein>
<dbReference type="InterPro" id="IPR029039">
    <property type="entry name" value="Flavoprotein-like_sf"/>
</dbReference>
<evidence type="ECO:0000313" key="3">
    <source>
        <dbReference type="Proteomes" id="UP000229502"/>
    </source>
</evidence>
<dbReference type="PANTHER" id="PTHR38030:SF2">
    <property type="entry name" value="PROTOPORPHYRINOGEN IX DEHYDROGENASE [QUINONE]"/>
    <property type="match status" value="1"/>
</dbReference>
<reference evidence="3" key="1">
    <citation type="submission" date="2017-09" db="EMBL/GenBank/DDBJ databases">
        <title>Depth-based differentiation of microbial function through sediment-hosted aquifers and enrichment of novel symbionts in the deep terrestrial subsurface.</title>
        <authorList>
            <person name="Probst A.J."/>
            <person name="Ladd B."/>
            <person name="Jarett J.K."/>
            <person name="Geller-Mcgrath D.E."/>
            <person name="Sieber C.M.K."/>
            <person name="Emerson J.B."/>
            <person name="Anantharaman K."/>
            <person name="Thomas B.C."/>
            <person name="Malmstrom R."/>
            <person name="Stieglmeier M."/>
            <person name="Klingl A."/>
            <person name="Woyke T."/>
            <person name="Ryan C.M."/>
            <person name="Banfield J.F."/>
        </authorList>
    </citation>
    <scope>NUCLEOTIDE SEQUENCE [LARGE SCALE GENOMIC DNA]</scope>
</reference>
<dbReference type="PROSITE" id="PS50902">
    <property type="entry name" value="FLAVODOXIN_LIKE"/>
    <property type="match status" value="1"/>
</dbReference>
<proteinExistence type="predicted"/>
<evidence type="ECO:0000259" key="1">
    <source>
        <dbReference type="PROSITE" id="PS50902"/>
    </source>
</evidence>
<dbReference type="Gene3D" id="3.40.50.360">
    <property type="match status" value="1"/>
</dbReference>
<organism evidence="2 3">
    <name type="scientific">Candidatus Shapirobacteria bacterium CG07_land_8_20_14_0_80_39_18</name>
    <dbReference type="NCBI Taxonomy" id="1974882"/>
    <lineage>
        <taxon>Bacteria</taxon>
        <taxon>Candidatus Shapironibacteriota</taxon>
    </lineage>
</organism>
<dbReference type="GO" id="GO:0006783">
    <property type="term" value="P:heme biosynthetic process"/>
    <property type="evidence" value="ECO:0007669"/>
    <property type="project" value="TreeGrafter"/>
</dbReference>
<dbReference type="PANTHER" id="PTHR38030">
    <property type="entry name" value="PROTOPORPHYRINOGEN IX DEHYDROGENASE [MENAQUINONE]"/>
    <property type="match status" value="1"/>
</dbReference>
<name>A0A2M6YRV0_9BACT</name>
<dbReference type="InterPro" id="IPR052200">
    <property type="entry name" value="Protoporphyrinogen_IX_DH"/>
</dbReference>
<dbReference type="InterPro" id="IPR008254">
    <property type="entry name" value="Flavodoxin/NO_synth"/>
</dbReference>
<dbReference type="GO" id="GO:0010181">
    <property type="term" value="F:FMN binding"/>
    <property type="evidence" value="ECO:0007669"/>
    <property type="project" value="InterPro"/>
</dbReference>
<dbReference type="EMBL" id="PEWZ01000045">
    <property type="protein sequence ID" value="PIU35970.1"/>
    <property type="molecule type" value="Genomic_DNA"/>
</dbReference>
<dbReference type="GO" id="GO:0070819">
    <property type="term" value="F:menaquinone-dependent protoporphyrinogen oxidase activity"/>
    <property type="evidence" value="ECO:0007669"/>
    <property type="project" value="TreeGrafter"/>
</dbReference>
<dbReference type="Proteomes" id="UP000229502">
    <property type="component" value="Unassembled WGS sequence"/>
</dbReference>
<sequence>MKSIIIFQSVHKGNTKKIAEALAGELGAKLVRPDEIDVNNLSDYDLIGIGSGIYFGKHHKNILDLAEKIPAVPGQKVFLFSTAGLPQLKAVWHNALKNILKKKGLKVMGEFTCAGHDEVSFLKRLGGINKTRPNEKDIKKAKQFADSLKSIII</sequence>
<gene>
    <name evidence="2" type="ORF">COT03_00810</name>
</gene>
<dbReference type="InterPro" id="IPR026816">
    <property type="entry name" value="Flavodoxin_dom"/>
</dbReference>
<evidence type="ECO:0000313" key="2">
    <source>
        <dbReference type="EMBL" id="PIU35970.1"/>
    </source>
</evidence>
<dbReference type="AlphaFoldDB" id="A0A2M6YRV0"/>
<comment type="caution">
    <text evidence="2">The sequence shown here is derived from an EMBL/GenBank/DDBJ whole genome shotgun (WGS) entry which is preliminary data.</text>
</comment>